<evidence type="ECO:0000256" key="6">
    <source>
        <dbReference type="RuleBase" id="RU362030"/>
    </source>
</evidence>
<gene>
    <name evidence="7" type="ORF">TL08_15065</name>
</gene>
<reference evidence="8" key="1">
    <citation type="submission" date="2016-03" db="EMBL/GenBank/DDBJ databases">
        <title>Complete genome sequence of the type strain Actinoalloteichus hymeniacidonis DSM 45092.</title>
        <authorList>
            <person name="Schaffert L."/>
            <person name="Albersmeier A."/>
            <person name="Winkler A."/>
            <person name="Kalinowski J."/>
            <person name="Zotchev S."/>
            <person name="Ruckert C."/>
        </authorList>
    </citation>
    <scope>NUCLEOTIDE SEQUENCE [LARGE SCALE GENOMIC DNA]</scope>
    <source>
        <strain evidence="8">HPA177(T) (DSM 45092(T))</strain>
    </source>
</reference>
<keyword evidence="4 7" id="KW-0808">Transferase</keyword>
<evidence type="ECO:0000313" key="7">
    <source>
        <dbReference type="EMBL" id="AOS63822.1"/>
    </source>
</evidence>
<comment type="function">
    <text evidence="1 6">Exhibits S-adenosyl-L-methionine-dependent methyltransferase activity.</text>
</comment>
<dbReference type="InterPro" id="IPR007213">
    <property type="entry name" value="Ppm1/Ppm2/Tcmp"/>
</dbReference>
<evidence type="ECO:0000256" key="2">
    <source>
        <dbReference type="ARBA" id="ARBA00008138"/>
    </source>
</evidence>
<dbReference type="RefSeq" id="WP_069849743.1">
    <property type="nucleotide sequence ID" value="NZ_CP014859.1"/>
</dbReference>
<dbReference type="GO" id="GO:0008168">
    <property type="term" value="F:methyltransferase activity"/>
    <property type="evidence" value="ECO:0007669"/>
    <property type="project" value="UniProtKB-UniRule"/>
</dbReference>
<keyword evidence="3 6" id="KW-0489">Methyltransferase</keyword>
<evidence type="ECO:0000256" key="4">
    <source>
        <dbReference type="ARBA" id="ARBA00022679"/>
    </source>
</evidence>
<evidence type="ECO:0000256" key="3">
    <source>
        <dbReference type="ARBA" id="ARBA00022603"/>
    </source>
</evidence>
<comment type="similarity">
    <text evidence="2 6">Belongs to the UPF0677 family.</text>
</comment>
<dbReference type="KEGG" id="ahm:TL08_15065"/>
<sequence length="302" mass="33763">MLPRTDKTGGIDAGVGRTALLIAAARSIETNRADSLAQDPLAEFLVRASPDTEGWPLRIEDVPGGDTNALWGRLGRYFGLRTRFLDDFLLQSVQAGNKQVVLLGAGLDSRAFRLEWPSDCTVYELDQSEVLRYKQRVFDSVDATPRCDRRQIAIDLHEDWPARLLAEGFLPTAPTAWLVEGLVFYLSPAAELRLFTAIHELTAPGSTLGYEIRILPEPPEVRNNAMYFTAKQQLGIDLQGLFVVDGRPEPVDEMNQRGWSTTVHTPFDLTRRYGRGPTPVQHDPLDHNRLILAYAPQRQSAD</sequence>
<dbReference type="AlphaFoldDB" id="A0AAC9HQM1"/>
<evidence type="ECO:0000256" key="1">
    <source>
        <dbReference type="ARBA" id="ARBA00003907"/>
    </source>
</evidence>
<name>A0AAC9HQM1_9PSEU</name>
<dbReference type="InterPro" id="IPR029063">
    <property type="entry name" value="SAM-dependent_MTases_sf"/>
</dbReference>
<dbReference type="NCBIfam" id="TIGR00027">
    <property type="entry name" value="mthyl_TIGR00027"/>
    <property type="match status" value="1"/>
</dbReference>
<dbReference type="EC" id="2.1.1.-" evidence="6"/>
<dbReference type="Gene3D" id="3.40.50.150">
    <property type="entry name" value="Vaccinia Virus protein VP39"/>
    <property type="match status" value="1"/>
</dbReference>
<dbReference type="Proteomes" id="UP000095210">
    <property type="component" value="Chromosome"/>
</dbReference>
<evidence type="ECO:0000256" key="5">
    <source>
        <dbReference type="ARBA" id="ARBA00022691"/>
    </source>
</evidence>
<accession>A0AAC9HQM1</accession>
<organism evidence="7 8">
    <name type="scientific">Actinoalloteichus hymeniacidonis</name>
    <dbReference type="NCBI Taxonomy" id="340345"/>
    <lineage>
        <taxon>Bacteria</taxon>
        <taxon>Bacillati</taxon>
        <taxon>Actinomycetota</taxon>
        <taxon>Actinomycetes</taxon>
        <taxon>Pseudonocardiales</taxon>
        <taxon>Pseudonocardiaceae</taxon>
        <taxon>Actinoalloteichus</taxon>
    </lineage>
</organism>
<dbReference type="PANTHER" id="PTHR43619">
    <property type="entry name" value="S-ADENOSYL-L-METHIONINE-DEPENDENT METHYLTRANSFERASE YKTD-RELATED"/>
    <property type="match status" value="1"/>
</dbReference>
<protein>
    <recommendedName>
        <fullName evidence="6">S-adenosyl-L-methionine-dependent methyltransferase</fullName>
        <ecNumber evidence="6">2.1.1.-</ecNumber>
    </recommendedName>
</protein>
<dbReference type="SUPFAM" id="SSF53335">
    <property type="entry name" value="S-adenosyl-L-methionine-dependent methyltransferases"/>
    <property type="match status" value="1"/>
</dbReference>
<dbReference type="InterPro" id="IPR011610">
    <property type="entry name" value="SAM_mthyl_Trfase_ML2640-like"/>
</dbReference>
<keyword evidence="5 6" id="KW-0949">S-adenosyl-L-methionine</keyword>
<dbReference type="Pfam" id="PF04072">
    <property type="entry name" value="LCM"/>
    <property type="match status" value="1"/>
</dbReference>
<proteinExistence type="inferred from homology"/>
<dbReference type="EMBL" id="CP014859">
    <property type="protein sequence ID" value="AOS63822.1"/>
    <property type="molecule type" value="Genomic_DNA"/>
</dbReference>
<dbReference type="GO" id="GO:0032259">
    <property type="term" value="P:methylation"/>
    <property type="evidence" value="ECO:0007669"/>
    <property type="project" value="UniProtKB-KW"/>
</dbReference>
<keyword evidence="8" id="KW-1185">Reference proteome</keyword>
<evidence type="ECO:0000313" key="8">
    <source>
        <dbReference type="Proteomes" id="UP000095210"/>
    </source>
</evidence>
<dbReference type="PANTHER" id="PTHR43619:SF2">
    <property type="entry name" value="S-ADENOSYL-L-METHIONINE-DEPENDENT METHYLTRANSFERASES SUPERFAMILY PROTEIN"/>
    <property type="match status" value="1"/>
</dbReference>